<gene>
    <name evidence="1" type="ORF">LDG_6972</name>
</gene>
<protein>
    <submittedName>
        <fullName evidence="1">Uncharacterized protein</fullName>
    </submittedName>
</protein>
<evidence type="ECO:0000313" key="1">
    <source>
        <dbReference type="EMBL" id="EHL30827.1"/>
    </source>
</evidence>
<dbReference type="STRING" id="658187.LDG_6972"/>
<dbReference type="AlphaFoldDB" id="G9ENZ2"/>
<proteinExistence type="predicted"/>
<reference evidence="1 2" key="1">
    <citation type="journal article" date="2011" name="BMC Genomics">
        <title>Insight into cross-talk between intra-amoebal pathogens.</title>
        <authorList>
            <person name="Gimenez G."/>
            <person name="Bertelli C."/>
            <person name="Moliner C."/>
            <person name="Robert C."/>
            <person name="Raoult D."/>
            <person name="Fournier P.E."/>
            <person name="Greub G."/>
        </authorList>
    </citation>
    <scope>NUCLEOTIDE SEQUENCE [LARGE SCALE GENOMIC DNA]</scope>
    <source>
        <strain evidence="1 2">LLAP12</strain>
    </source>
</reference>
<keyword evidence="2" id="KW-1185">Reference proteome</keyword>
<sequence length="61" mass="7182">MDRFEKILHLLNYKEKIPSYHRGNLILAIMDFSSLNKDSELEVACQNEIERIRAKNLSMSD</sequence>
<dbReference type="Proteomes" id="UP000002770">
    <property type="component" value="Unassembled WGS sequence"/>
</dbReference>
<name>G9ENZ2_9GAMM</name>
<dbReference type="HOGENOM" id="CLU_2916920_0_0_6"/>
<dbReference type="InParanoid" id="G9ENZ2"/>
<organism evidence="1 2">
    <name type="scientific">Legionella drancourtii LLAP12</name>
    <dbReference type="NCBI Taxonomy" id="658187"/>
    <lineage>
        <taxon>Bacteria</taxon>
        <taxon>Pseudomonadati</taxon>
        <taxon>Pseudomonadota</taxon>
        <taxon>Gammaproteobacteria</taxon>
        <taxon>Legionellales</taxon>
        <taxon>Legionellaceae</taxon>
        <taxon>Legionella</taxon>
    </lineage>
</organism>
<accession>G9ENZ2</accession>
<evidence type="ECO:0000313" key="2">
    <source>
        <dbReference type="Proteomes" id="UP000002770"/>
    </source>
</evidence>
<dbReference type="EMBL" id="JH413822">
    <property type="protein sequence ID" value="EHL30827.1"/>
    <property type="molecule type" value="Genomic_DNA"/>
</dbReference>